<dbReference type="Proteomes" id="UP001552479">
    <property type="component" value="Unassembled WGS sequence"/>
</dbReference>
<evidence type="ECO:0000313" key="8">
    <source>
        <dbReference type="Proteomes" id="UP001552479"/>
    </source>
</evidence>
<sequence>MRGHSTGNPQERGTSRGPRAAERIYEATLELLAERGYQDLTVEAVAERAGVNKTTIYRWWPSKAPLLRSALLHSRVLDVEIADTGSLRGDLVALAGQMVRMVSDQRTSVVARAMLSGGGQDELAVVARDFFADRLERERPLFARAVARGELAADADPVLLIDLIAGAVWMRALLRQLPLEKGFVESVVDAVVPPRLQESDPSNRSS</sequence>
<dbReference type="PRINTS" id="PR00455">
    <property type="entry name" value="HTHTETR"/>
</dbReference>
<keyword evidence="8" id="KW-1185">Reference proteome</keyword>
<dbReference type="InterPro" id="IPR009057">
    <property type="entry name" value="Homeodomain-like_sf"/>
</dbReference>
<comment type="caution">
    <text evidence="7">The sequence shown here is derived from an EMBL/GenBank/DDBJ whole genome shotgun (WGS) entry which is preliminary data.</text>
</comment>
<feature type="DNA-binding region" description="H-T-H motif" evidence="4">
    <location>
        <begin position="41"/>
        <end position="60"/>
    </location>
</feature>
<dbReference type="InterPro" id="IPR001647">
    <property type="entry name" value="HTH_TetR"/>
</dbReference>
<gene>
    <name evidence="7" type="ORF">AB0L03_00495</name>
</gene>
<dbReference type="PANTHER" id="PTHR30055:SF148">
    <property type="entry name" value="TETR-FAMILY TRANSCRIPTIONAL REGULATOR"/>
    <property type="match status" value="1"/>
</dbReference>
<keyword evidence="2 4" id="KW-0238">DNA-binding</keyword>
<evidence type="ECO:0000256" key="3">
    <source>
        <dbReference type="ARBA" id="ARBA00023163"/>
    </source>
</evidence>
<dbReference type="PROSITE" id="PS50977">
    <property type="entry name" value="HTH_TETR_2"/>
    <property type="match status" value="1"/>
</dbReference>
<dbReference type="RefSeq" id="WP_366086232.1">
    <property type="nucleotide sequence ID" value="NZ_JBFASG010000001.1"/>
</dbReference>
<reference evidence="7 8" key="1">
    <citation type="submission" date="2024-06" db="EMBL/GenBank/DDBJ databases">
        <title>The Natural Products Discovery Center: Release of the First 8490 Sequenced Strains for Exploring Actinobacteria Biosynthetic Diversity.</title>
        <authorList>
            <person name="Kalkreuter E."/>
            <person name="Kautsar S.A."/>
            <person name="Yang D."/>
            <person name="Bader C.D."/>
            <person name="Teijaro C.N."/>
            <person name="Fluegel L."/>
            <person name="Davis C.M."/>
            <person name="Simpson J.R."/>
            <person name="Lauterbach L."/>
            <person name="Steele A.D."/>
            <person name="Gui C."/>
            <person name="Meng S."/>
            <person name="Li G."/>
            <person name="Viehrig K."/>
            <person name="Ye F."/>
            <person name="Su P."/>
            <person name="Kiefer A.F."/>
            <person name="Nichols A."/>
            <person name="Cepeda A.J."/>
            <person name="Yan W."/>
            <person name="Fan B."/>
            <person name="Jiang Y."/>
            <person name="Adhikari A."/>
            <person name="Zheng C.-J."/>
            <person name="Schuster L."/>
            <person name="Cowan T.M."/>
            <person name="Smanski M.J."/>
            <person name="Chevrette M.G."/>
            <person name="De Carvalho L.P.S."/>
            <person name="Shen B."/>
        </authorList>
    </citation>
    <scope>NUCLEOTIDE SEQUENCE [LARGE SCALE GENOMIC DNA]</scope>
    <source>
        <strain evidence="7 8">NPDC053791</strain>
    </source>
</reference>
<dbReference type="PANTHER" id="PTHR30055">
    <property type="entry name" value="HTH-TYPE TRANSCRIPTIONAL REGULATOR RUTR"/>
    <property type="match status" value="1"/>
</dbReference>
<evidence type="ECO:0000259" key="6">
    <source>
        <dbReference type="PROSITE" id="PS50977"/>
    </source>
</evidence>
<dbReference type="InterPro" id="IPR050109">
    <property type="entry name" value="HTH-type_TetR-like_transc_reg"/>
</dbReference>
<evidence type="ECO:0000256" key="2">
    <source>
        <dbReference type="ARBA" id="ARBA00023125"/>
    </source>
</evidence>
<protein>
    <submittedName>
        <fullName evidence="7">TetR/AcrR family transcriptional regulator</fullName>
    </submittedName>
</protein>
<accession>A0ABV3IMD4</accession>
<evidence type="ECO:0000256" key="5">
    <source>
        <dbReference type="SAM" id="MobiDB-lite"/>
    </source>
</evidence>
<evidence type="ECO:0000256" key="4">
    <source>
        <dbReference type="PROSITE-ProRule" id="PRU00335"/>
    </source>
</evidence>
<dbReference type="Pfam" id="PF00440">
    <property type="entry name" value="TetR_N"/>
    <property type="match status" value="1"/>
</dbReference>
<evidence type="ECO:0000256" key="1">
    <source>
        <dbReference type="ARBA" id="ARBA00023015"/>
    </source>
</evidence>
<organism evidence="7 8">
    <name type="scientific">Streptomyces roseoverticillatus</name>
    <dbReference type="NCBI Taxonomy" id="66429"/>
    <lineage>
        <taxon>Bacteria</taxon>
        <taxon>Bacillati</taxon>
        <taxon>Actinomycetota</taxon>
        <taxon>Actinomycetes</taxon>
        <taxon>Kitasatosporales</taxon>
        <taxon>Streptomycetaceae</taxon>
        <taxon>Streptomyces</taxon>
    </lineage>
</organism>
<name>A0ABV3IMD4_9ACTN</name>
<evidence type="ECO:0000313" key="7">
    <source>
        <dbReference type="EMBL" id="MEV4921332.1"/>
    </source>
</evidence>
<dbReference type="Gene3D" id="1.10.357.10">
    <property type="entry name" value="Tetracycline Repressor, domain 2"/>
    <property type="match status" value="1"/>
</dbReference>
<feature type="domain" description="HTH tetR-type" evidence="6">
    <location>
        <begin position="18"/>
        <end position="78"/>
    </location>
</feature>
<feature type="compositionally biased region" description="Polar residues" evidence="5">
    <location>
        <begin position="1"/>
        <end position="12"/>
    </location>
</feature>
<proteinExistence type="predicted"/>
<dbReference type="EMBL" id="JBFASG010000001">
    <property type="protein sequence ID" value="MEV4921332.1"/>
    <property type="molecule type" value="Genomic_DNA"/>
</dbReference>
<dbReference type="InterPro" id="IPR011075">
    <property type="entry name" value="TetR_C"/>
</dbReference>
<dbReference type="SUPFAM" id="SSF46689">
    <property type="entry name" value="Homeodomain-like"/>
    <property type="match status" value="1"/>
</dbReference>
<dbReference type="Pfam" id="PF16859">
    <property type="entry name" value="TetR_C_11"/>
    <property type="match status" value="1"/>
</dbReference>
<keyword evidence="3" id="KW-0804">Transcription</keyword>
<keyword evidence="1" id="KW-0805">Transcription regulation</keyword>
<dbReference type="Gene3D" id="1.10.10.60">
    <property type="entry name" value="Homeodomain-like"/>
    <property type="match status" value="1"/>
</dbReference>
<dbReference type="InterPro" id="IPR036271">
    <property type="entry name" value="Tet_transcr_reg_TetR-rel_C_sf"/>
</dbReference>
<feature type="region of interest" description="Disordered" evidence="5">
    <location>
        <begin position="1"/>
        <end position="20"/>
    </location>
</feature>
<dbReference type="SUPFAM" id="SSF48498">
    <property type="entry name" value="Tetracyclin repressor-like, C-terminal domain"/>
    <property type="match status" value="1"/>
</dbReference>